<evidence type="ECO:0000313" key="2">
    <source>
        <dbReference type="Proteomes" id="UP000236546"/>
    </source>
</evidence>
<dbReference type="Proteomes" id="UP000236546">
    <property type="component" value="Unassembled WGS sequence"/>
</dbReference>
<gene>
    <name evidence="1" type="ORF">TGAMA5MH_03807</name>
</gene>
<evidence type="ECO:0000313" key="1">
    <source>
        <dbReference type="EMBL" id="PNP44461.1"/>
    </source>
</evidence>
<dbReference type="AlphaFoldDB" id="A0A2K0TG02"/>
<comment type="caution">
    <text evidence="1">The sequence shown here is derived from an EMBL/GenBank/DDBJ whole genome shotgun (WGS) entry which is preliminary data.</text>
</comment>
<organism evidence="1 2">
    <name type="scientific">Trichoderma gamsii</name>
    <dbReference type="NCBI Taxonomy" id="398673"/>
    <lineage>
        <taxon>Eukaryota</taxon>
        <taxon>Fungi</taxon>
        <taxon>Dikarya</taxon>
        <taxon>Ascomycota</taxon>
        <taxon>Pezizomycotina</taxon>
        <taxon>Sordariomycetes</taxon>
        <taxon>Hypocreomycetidae</taxon>
        <taxon>Hypocreales</taxon>
        <taxon>Hypocreaceae</taxon>
        <taxon>Trichoderma</taxon>
    </lineage>
</organism>
<dbReference type="EMBL" id="MTYH01000031">
    <property type="protein sequence ID" value="PNP44461.1"/>
    <property type="molecule type" value="Genomic_DNA"/>
</dbReference>
<protein>
    <submittedName>
        <fullName evidence="1">Uncharacterized protein</fullName>
    </submittedName>
</protein>
<sequence length="83" mass="9682">MRWKARVTEPGDSLPSGPVRDLNDARLLIKVMRRRLRILFQLAEQLLFWFGYPDPAGARRPLFPVVRLQHHEIVDPPLGRESL</sequence>
<reference evidence="1 2" key="1">
    <citation type="submission" date="2017-02" db="EMBL/GenBank/DDBJ databases">
        <title>Genomes of Trichoderma spp. with biocontrol activity.</title>
        <authorList>
            <person name="Gardiner D."/>
            <person name="Kazan K."/>
            <person name="Vos C."/>
            <person name="Harvey P."/>
        </authorList>
    </citation>
    <scope>NUCLEOTIDE SEQUENCE [LARGE SCALE GENOMIC DNA]</scope>
    <source>
        <strain evidence="1 2">A5MH</strain>
    </source>
</reference>
<accession>A0A2K0TG02</accession>
<proteinExistence type="predicted"/>
<name>A0A2K0TG02_9HYPO</name>